<dbReference type="EC" id="3.1.-.-" evidence="6"/>
<keyword evidence="9" id="KW-1185">Reference proteome</keyword>
<evidence type="ECO:0000313" key="8">
    <source>
        <dbReference type="EMBL" id="GAA1924112.1"/>
    </source>
</evidence>
<keyword evidence="1 6" id="KW-0540">Nuclease</keyword>
<dbReference type="SUPFAM" id="SSF52980">
    <property type="entry name" value="Restriction endonuclease-like"/>
    <property type="match status" value="1"/>
</dbReference>
<sequence length="163" mass="17737">MADTVSAEQRSRNMSRIRSKNTKPELKVRRLLHRSGYRFRLHGAAAGGSLPGKPDLVFAGRGKVIFVNGCFWHSHTCSAGSRAPATNPEFWAAKRARTVARDTAALQALEASGWEALVVWECELRDSSALEAELTAFLGPPGQAVSLDSSDTLHPTRGNYSDD</sequence>
<dbReference type="Gene3D" id="3.40.960.10">
    <property type="entry name" value="VSR Endonuclease"/>
    <property type="match status" value="1"/>
</dbReference>
<evidence type="ECO:0000256" key="2">
    <source>
        <dbReference type="ARBA" id="ARBA00022759"/>
    </source>
</evidence>
<protein>
    <recommendedName>
        <fullName evidence="6">Very short patch repair endonuclease</fullName>
        <ecNumber evidence="6">3.1.-.-</ecNumber>
    </recommendedName>
</protein>
<dbReference type="Proteomes" id="UP001500784">
    <property type="component" value="Unassembled WGS sequence"/>
</dbReference>
<dbReference type="GO" id="GO:0004519">
    <property type="term" value="F:endonuclease activity"/>
    <property type="evidence" value="ECO:0007669"/>
    <property type="project" value="UniProtKB-KW"/>
</dbReference>
<comment type="function">
    <text evidence="6">May nick specific sequences that contain T:G mispairs resulting from m5C-deamination.</text>
</comment>
<evidence type="ECO:0000256" key="5">
    <source>
        <dbReference type="ARBA" id="ARBA00023204"/>
    </source>
</evidence>
<feature type="compositionally biased region" description="Polar residues" evidence="7">
    <location>
        <begin position="1"/>
        <end position="12"/>
    </location>
</feature>
<proteinExistence type="inferred from homology"/>
<evidence type="ECO:0000256" key="6">
    <source>
        <dbReference type="PIRNR" id="PIRNR018267"/>
    </source>
</evidence>
<evidence type="ECO:0000256" key="1">
    <source>
        <dbReference type="ARBA" id="ARBA00022722"/>
    </source>
</evidence>
<evidence type="ECO:0000256" key="3">
    <source>
        <dbReference type="ARBA" id="ARBA00022763"/>
    </source>
</evidence>
<evidence type="ECO:0000256" key="4">
    <source>
        <dbReference type="ARBA" id="ARBA00022801"/>
    </source>
</evidence>
<accession>A0ABP5AX52</accession>
<dbReference type="Pfam" id="PF03852">
    <property type="entry name" value="Vsr"/>
    <property type="match status" value="1"/>
</dbReference>
<feature type="region of interest" description="Disordered" evidence="7">
    <location>
        <begin position="1"/>
        <end position="20"/>
    </location>
</feature>
<comment type="similarity">
    <text evidence="6">Belongs to the vsr family.</text>
</comment>
<dbReference type="NCBIfam" id="TIGR00632">
    <property type="entry name" value="vsr"/>
    <property type="match status" value="1"/>
</dbReference>
<dbReference type="InterPro" id="IPR011335">
    <property type="entry name" value="Restrct_endonuc-II-like"/>
</dbReference>
<evidence type="ECO:0000256" key="7">
    <source>
        <dbReference type="SAM" id="MobiDB-lite"/>
    </source>
</evidence>
<gene>
    <name evidence="8" type="ORF">GCM10009688_31460</name>
</gene>
<dbReference type="PIRSF" id="PIRSF018267">
    <property type="entry name" value="VSR_endonuc"/>
    <property type="match status" value="1"/>
</dbReference>
<keyword evidence="3 6" id="KW-0227">DNA damage</keyword>
<evidence type="ECO:0000313" key="9">
    <source>
        <dbReference type="Proteomes" id="UP001500784"/>
    </source>
</evidence>
<keyword evidence="5 6" id="KW-0234">DNA repair</keyword>
<keyword evidence="4 6" id="KW-0378">Hydrolase</keyword>
<name>A0ABP5AX52_9MICC</name>
<reference evidence="9" key="1">
    <citation type="journal article" date="2019" name="Int. J. Syst. Evol. Microbiol.">
        <title>The Global Catalogue of Microorganisms (GCM) 10K type strain sequencing project: providing services to taxonomists for standard genome sequencing and annotation.</title>
        <authorList>
            <consortium name="The Broad Institute Genomics Platform"/>
            <consortium name="The Broad Institute Genome Sequencing Center for Infectious Disease"/>
            <person name="Wu L."/>
            <person name="Ma J."/>
        </authorList>
    </citation>
    <scope>NUCLEOTIDE SEQUENCE [LARGE SCALE GENOMIC DNA]</scope>
    <source>
        <strain evidence="9">JCM 13316</strain>
    </source>
</reference>
<dbReference type="EMBL" id="BAAALV010000008">
    <property type="protein sequence ID" value="GAA1924112.1"/>
    <property type="molecule type" value="Genomic_DNA"/>
</dbReference>
<dbReference type="RefSeq" id="WP_152229554.1">
    <property type="nucleotide sequence ID" value="NZ_BAAALV010000008.1"/>
</dbReference>
<feature type="region of interest" description="Disordered" evidence="7">
    <location>
        <begin position="143"/>
        <end position="163"/>
    </location>
</feature>
<keyword evidence="2 6" id="KW-0255">Endonuclease</keyword>
<organism evidence="8 9">
    <name type="scientific">Arthrobacter gandavensis</name>
    <dbReference type="NCBI Taxonomy" id="169960"/>
    <lineage>
        <taxon>Bacteria</taxon>
        <taxon>Bacillati</taxon>
        <taxon>Actinomycetota</taxon>
        <taxon>Actinomycetes</taxon>
        <taxon>Micrococcales</taxon>
        <taxon>Micrococcaceae</taxon>
        <taxon>Arthrobacter</taxon>
    </lineage>
</organism>
<dbReference type="InterPro" id="IPR004603">
    <property type="entry name" value="DNA_mismatch_endonuc_vsr"/>
</dbReference>
<dbReference type="CDD" id="cd00221">
    <property type="entry name" value="Vsr"/>
    <property type="match status" value="1"/>
</dbReference>
<comment type="caution">
    <text evidence="8">The sequence shown here is derived from an EMBL/GenBank/DDBJ whole genome shotgun (WGS) entry which is preliminary data.</text>
</comment>